<dbReference type="Proteomes" id="UP000223102">
    <property type="component" value="Segment"/>
</dbReference>
<reference evidence="1 2" key="1">
    <citation type="submission" date="2015-06" db="EMBL/GenBank/DDBJ databases">
        <title>Complete genome sequence of Bacillus cereus phage PBC2.</title>
        <authorList>
            <person name="Kong M."/>
            <person name="Ryu S."/>
        </authorList>
    </citation>
    <scope>NUCLEOTIDE SEQUENCE [LARGE SCALE GENOMIC DNA]</scope>
</reference>
<protein>
    <submittedName>
        <fullName evidence="1">Uncharacterized protein</fullName>
    </submittedName>
</protein>
<evidence type="ECO:0000313" key="2">
    <source>
        <dbReference type="Proteomes" id="UP000223102"/>
    </source>
</evidence>
<accession>A0A218KCD3</accession>
<evidence type="ECO:0000313" key="1">
    <source>
        <dbReference type="EMBL" id="AKQ08552.1"/>
    </source>
</evidence>
<gene>
    <name evidence="1" type="ORF">PBC2_237</name>
</gene>
<dbReference type="EMBL" id="KT070867">
    <property type="protein sequence ID" value="AKQ08552.1"/>
    <property type="molecule type" value="Genomic_DNA"/>
</dbReference>
<organism evidence="1 2">
    <name type="scientific">Bacillus phage PBC2</name>
    <dbReference type="NCBI Taxonomy" id="1675029"/>
    <lineage>
        <taxon>Viruses</taxon>
        <taxon>Duplodnaviria</taxon>
        <taxon>Heunggongvirae</taxon>
        <taxon>Uroviricota</taxon>
        <taxon>Caudoviricetes</taxon>
        <taxon>Andregratiavirinae</taxon>
        <taxon>Haetaevirus</taxon>
        <taxon>Haetaevirus PBC2</taxon>
    </lineage>
</organism>
<name>A0A218KCD3_9CAUD</name>
<sequence length="140" mass="15841">MGSVAIDTKKKEREFEHLTLSDENVVKYLILYRSKVDMSYGANTNIEINSAGDTFDFNQEIIALYTSLDKAVEHSSLTSKQSSLLEILYKGNTVNDAGVLLGQSRIAVFKMLERIVKKIVDADRQMWYYTMGNNGFILSN</sequence>
<keyword evidence="2" id="KW-1185">Reference proteome</keyword>
<proteinExistence type="predicted"/>